<accession>A0A8J2NS14</accession>
<proteinExistence type="predicted"/>
<feature type="domain" description="Integrase catalytic" evidence="1">
    <location>
        <begin position="11"/>
        <end position="197"/>
    </location>
</feature>
<dbReference type="Pfam" id="PF18701">
    <property type="entry name" value="DUF5641"/>
    <property type="match status" value="1"/>
</dbReference>
<gene>
    <name evidence="2" type="ORF">AFUS01_LOCUS12847</name>
</gene>
<dbReference type="PROSITE" id="PS50994">
    <property type="entry name" value="INTEGRASE"/>
    <property type="match status" value="1"/>
</dbReference>
<evidence type="ECO:0000313" key="2">
    <source>
        <dbReference type="EMBL" id="CAG7723782.1"/>
    </source>
</evidence>
<dbReference type="Proteomes" id="UP000708208">
    <property type="component" value="Unassembled WGS sequence"/>
</dbReference>
<sequence length="315" mass="35993">MGDLPAFRVERQVRPFIHVGLDFFGPFMVSVGRRKEKRYGAIFTCMAVRAVHLEVAESLSTDTAINVIRRFVARRGCPKQLFSDNATNFRGACKELKIALRELDTLELQKVLVNKGIDWHFVPPGSPHMGGSWERLVRSVKVSLEATLKERAPRGDVLHTLFTEAEFVVNSRPLTFVSLDPKDKESLTPNHFLIGPENSCGPPGVFEDADLRLRKQWRFTQRLADHFWCRWVKEYLPDLTRKTKWFRAVTPLKVGDVVVVADNTAPRNTWPKGILVRTFPGKNGQVRVVDVMIEEVVFRRPAIKICKLDICDDEK</sequence>
<dbReference type="InterPro" id="IPR040676">
    <property type="entry name" value="DUF5641"/>
</dbReference>
<dbReference type="EMBL" id="CAJVCH010102457">
    <property type="protein sequence ID" value="CAG7723782.1"/>
    <property type="molecule type" value="Genomic_DNA"/>
</dbReference>
<dbReference type="PANTHER" id="PTHR47331">
    <property type="entry name" value="PHD-TYPE DOMAIN-CONTAINING PROTEIN"/>
    <property type="match status" value="1"/>
</dbReference>
<dbReference type="GO" id="GO:0015074">
    <property type="term" value="P:DNA integration"/>
    <property type="evidence" value="ECO:0007669"/>
    <property type="project" value="InterPro"/>
</dbReference>
<organism evidence="2 3">
    <name type="scientific">Allacma fusca</name>
    <dbReference type="NCBI Taxonomy" id="39272"/>
    <lineage>
        <taxon>Eukaryota</taxon>
        <taxon>Metazoa</taxon>
        <taxon>Ecdysozoa</taxon>
        <taxon>Arthropoda</taxon>
        <taxon>Hexapoda</taxon>
        <taxon>Collembola</taxon>
        <taxon>Symphypleona</taxon>
        <taxon>Sminthuridae</taxon>
        <taxon>Allacma</taxon>
    </lineage>
</organism>
<dbReference type="AlphaFoldDB" id="A0A8J2NS14"/>
<comment type="caution">
    <text evidence="2">The sequence shown here is derived from an EMBL/GenBank/DDBJ whole genome shotgun (WGS) entry which is preliminary data.</text>
</comment>
<dbReference type="PANTHER" id="PTHR47331:SF1">
    <property type="entry name" value="GAG-LIKE PROTEIN"/>
    <property type="match status" value="1"/>
</dbReference>
<evidence type="ECO:0000259" key="1">
    <source>
        <dbReference type="PROSITE" id="PS50994"/>
    </source>
</evidence>
<name>A0A8J2NS14_9HEXA</name>
<evidence type="ECO:0000313" key="3">
    <source>
        <dbReference type="Proteomes" id="UP000708208"/>
    </source>
</evidence>
<dbReference type="InterPro" id="IPR001584">
    <property type="entry name" value="Integrase_cat-core"/>
</dbReference>
<dbReference type="OrthoDB" id="8958038at2759"/>
<protein>
    <recommendedName>
        <fullName evidence="1">Integrase catalytic domain-containing protein</fullName>
    </recommendedName>
</protein>
<keyword evidence="3" id="KW-1185">Reference proteome</keyword>
<reference evidence="2" key="1">
    <citation type="submission" date="2021-06" db="EMBL/GenBank/DDBJ databases">
        <authorList>
            <person name="Hodson N. C."/>
            <person name="Mongue J. A."/>
            <person name="Jaron S. K."/>
        </authorList>
    </citation>
    <scope>NUCLEOTIDE SEQUENCE</scope>
</reference>